<dbReference type="PROSITE" id="PS00690">
    <property type="entry name" value="DEAH_ATP_HELICASE"/>
    <property type="match status" value="1"/>
</dbReference>
<dbReference type="GO" id="GO:0016787">
    <property type="term" value="F:hydrolase activity"/>
    <property type="evidence" value="ECO:0007669"/>
    <property type="project" value="UniProtKB-KW"/>
</dbReference>
<organism evidence="2">
    <name type="scientific">marine sediment metagenome</name>
    <dbReference type="NCBI Taxonomy" id="412755"/>
    <lineage>
        <taxon>unclassified sequences</taxon>
        <taxon>metagenomes</taxon>
        <taxon>ecological metagenomes</taxon>
    </lineage>
</organism>
<accession>A0A0F8YZQ2</accession>
<evidence type="ECO:0000313" key="2">
    <source>
        <dbReference type="EMBL" id="KKK86917.1"/>
    </source>
</evidence>
<keyword evidence="1" id="KW-0378">Hydrolase</keyword>
<proteinExistence type="predicted"/>
<protein>
    <recommendedName>
        <fullName evidence="3">Helicase</fullName>
    </recommendedName>
</protein>
<dbReference type="InterPro" id="IPR027417">
    <property type="entry name" value="P-loop_NTPase"/>
</dbReference>
<dbReference type="AlphaFoldDB" id="A0A0F8YZQ2"/>
<evidence type="ECO:0008006" key="3">
    <source>
        <dbReference type="Google" id="ProtNLM"/>
    </source>
</evidence>
<gene>
    <name evidence="2" type="ORF">LCGC14_2758450</name>
</gene>
<name>A0A0F8YZQ2_9ZZZZ</name>
<evidence type="ECO:0000256" key="1">
    <source>
        <dbReference type="ARBA" id="ARBA00022801"/>
    </source>
</evidence>
<dbReference type="EMBL" id="LAZR01050640">
    <property type="protein sequence ID" value="KKK86917.1"/>
    <property type="molecule type" value="Genomic_DNA"/>
</dbReference>
<sequence length="371" mass="41732">GFHAVGTLSPASVANAARRTVMSFCGTAAGAIQEDHLPALSDRLSPACKALLMSAASVLWKQTIEPSSPDIALPLRAYHKIKHWSLSDIPLPPTYAHVIVDEAHEISSSLMLILDRSPQAVITLGDRFQRLNGMAPTRRKDIREKEINMTVRAGRQIEEVLNPLILKHPGKVHEPLIGTSHKRTHIRYYDRPSIPEYPTTILTGTDWTLFEWFQRLSYERAKFAILPGSLYSFRGLIEGCLDLFRLGKRSNHPFLFRYPTWDSLANAQSSNQAFVRIQRMLEKGYSPEDFENSFSAMVTPDKARIILGKVQDSKNMEFDSVLLAPELLTNLDSASTPWAQATKLSQIYTGGSRARFELVVPGYLKDWLEDQ</sequence>
<reference evidence="2" key="1">
    <citation type="journal article" date="2015" name="Nature">
        <title>Complex archaea that bridge the gap between prokaryotes and eukaryotes.</title>
        <authorList>
            <person name="Spang A."/>
            <person name="Saw J.H."/>
            <person name="Jorgensen S.L."/>
            <person name="Zaremba-Niedzwiedzka K."/>
            <person name="Martijn J."/>
            <person name="Lind A.E."/>
            <person name="van Eijk R."/>
            <person name="Schleper C."/>
            <person name="Guy L."/>
            <person name="Ettema T.J."/>
        </authorList>
    </citation>
    <scope>NUCLEOTIDE SEQUENCE</scope>
</reference>
<comment type="caution">
    <text evidence="2">The sequence shown here is derived from an EMBL/GenBank/DDBJ whole genome shotgun (WGS) entry which is preliminary data.</text>
</comment>
<dbReference type="SUPFAM" id="SSF52540">
    <property type="entry name" value="P-loop containing nucleoside triphosphate hydrolases"/>
    <property type="match status" value="1"/>
</dbReference>
<dbReference type="InterPro" id="IPR002464">
    <property type="entry name" value="DNA/RNA_helicase_DEAH_CS"/>
</dbReference>
<feature type="non-terminal residue" evidence="2">
    <location>
        <position position="1"/>
    </location>
</feature>